<protein>
    <submittedName>
        <fullName evidence="1">Uncharacterized protein</fullName>
    </submittedName>
</protein>
<evidence type="ECO:0000313" key="1">
    <source>
        <dbReference type="EMBL" id="QOY33896.1"/>
    </source>
</evidence>
<organism evidence="1 2">
    <name type="scientific">Anaerobacillus isosaccharinicus</name>
    <dbReference type="NCBI Taxonomy" id="1532552"/>
    <lineage>
        <taxon>Bacteria</taxon>
        <taxon>Bacillati</taxon>
        <taxon>Bacillota</taxon>
        <taxon>Bacilli</taxon>
        <taxon>Bacillales</taxon>
        <taxon>Bacillaceae</taxon>
        <taxon>Anaerobacillus</taxon>
    </lineage>
</organism>
<reference evidence="1 2" key="1">
    <citation type="journal article" date="2017" name="Genome Announc.">
        <title>Draft Genome Sequences of Four Alkaliphilic Bacteria Belonging to the Anaerobacillus Genus.</title>
        <authorList>
            <person name="Bassil N.M."/>
            <person name="Lloyd J.R."/>
        </authorList>
    </citation>
    <scope>NUCLEOTIDE SEQUENCE [LARGE SCALE GENOMIC DNA]</scope>
    <source>
        <strain evidence="1 2">NB2006</strain>
    </source>
</reference>
<dbReference type="RefSeq" id="WP_159432498.1">
    <property type="nucleotide sequence ID" value="NZ_CP063356.2"/>
</dbReference>
<dbReference type="KEGG" id="aia:AWH56_014175"/>
<proteinExistence type="predicted"/>
<evidence type="ECO:0000313" key="2">
    <source>
        <dbReference type="Proteomes" id="UP000180175"/>
    </source>
</evidence>
<reference evidence="1 2" key="2">
    <citation type="journal article" date="2019" name="Int. J. Syst. Evol. Microbiol.">
        <title>Anaerobacillus isosaccharinicus sp. nov., an alkaliphilic bacterium which degrades isosaccharinic acid.</title>
        <authorList>
            <person name="Bassil N.M."/>
            <person name="Lloyd J.R."/>
        </authorList>
    </citation>
    <scope>NUCLEOTIDE SEQUENCE [LARGE SCALE GENOMIC DNA]</scope>
    <source>
        <strain evidence="1 2">NB2006</strain>
    </source>
</reference>
<dbReference type="OrthoDB" id="2906669at2"/>
<dbReference type="EMBL" id="CP063356">
    <property type="protein sequence ID" value="QOY33896.1"/>
    <property type="molecule type" value="Genomic_DNA"/>
</dbReference>
<dbReference type="Proteomes" id="UP000180175">
    <property type="component" value="Chromosome"/>
</dbReference>
<sequence>MKDPKFQNTIFDEEGEAVVRQQLLDSYYEGTTDTKKRDEIELQDN</sequence>
<accession>A0A7S7L3U7</accession>
<gene>
    <name evidence="1" type="ORF">AWH56_014175</name>
</gene>
<name>A0A7S7L3U7_9BACI</name>
<dbReference type="AlphaFoldDB" id="A0A7S7L3U7"/>
<keyword evidence="2" id="KW-1185">Reference proteome</keyword>